<dbReference type="InterPro" id="IPR032193">
    <property type="entry name" value="CNOT1_TTP_bind"/>
</dbReference>
<dbReference type="Gene3D" id="1.25.40.800">
    <property type="match status" value="1"/>
</dbReference>
<feature type="domain" description="CCR4-Not complex component Not1 C-terminal" evidence="9">
    <location>
        <begin position="1766"/>
        <end position="2125"/>
    </location>
</feature>
<dbReference type="Pfam" id="PF04054">
    <property type="entry name" value="Not1"/>
    <property type="match status" value="1"/>
</dbReference>
<dbReference type="FunFam" id="1.25.40.180:FF:000012">
    <property type="entry name" value="Ccr4-Not transcription complex subunit"/>
    <property type="match status" value="1"/>
</dbReference>
<evidence type="ECO:0000256" key="4">
    <source>
        <dbReference type="ARBA" id="ARBA00023163"/>
    </source>
</evidence>
<dbReference type="InterPro" id="IPR032194">
    <property type="entry name" value="CNOT1_HEAT"/>
</dbReference>
<accession>A0A4Q9MPN7</accession>
<name>A0A4Q9MPN7_9APHY</name>
<dbReference type="Proteomes" id="UP000292957">
    <property type="component" value="Unassembled WGS sequence"/>
</dbReference>
<dbReference type="SUPFAM" id="SSF48371">
    <property type="entry name" value="ARM repeat"/>
    <property type="match status" value="1"/>
</dbReference>
<dbReference type="Pfam" id="PF16415">
    <property type="entry name" value="CNOT1_CAF1_bind"/>
    <property type="match status" value="1"/>
</dbReference>
<dbReference type="GO" id="GO:0000932">
    <property type="term" value="C:P-body"/>
    <property type="evidence" value="ECO:0007669"/>
    <property type="project" value="TreeGrafter"/>
</dbReference>
<dbReference type="InterPro" id="IPR032191">
    <property type="entry name" value="CNOT1_CAF1_bind"/>
</dbReference>
<dbReference type="Gene3D" id="1.25.40.840">
    <property type="entry name" value="CCR4-NOT transcription complex subunit 1 TTP binding domain"/>
    <property type="match status" value="1"/>
</dbReference>
<comment type="function">
    <text evidence="6">Acts as a component of the CCR4-NOT core complex, which in the nucleus seems to be a general transcription factor, and in the cytoplasm the major mRNA deadenylase involved in mRNA turnover. The NOT protein subcomplex negatively regulates the basal and activated transcription of many genes. Preferentially affects TC-type TATA element-dependent transcription. Could directly or indirectly inhibit component(s) of the general transcription machinery.</text>
</comment>
<keyword evidence="3" id="KW-0805">Transcription regulation</keyword>
<evidence type="ECO:0000313" key="15">
    <source>
        <dbReference type="EMBL" id="TBU28928.1"/>
    </source>
</evidence>
<feature type="domain" description="CCR4-NOT transcription complex subunit 1-like NOT1 connector" evidence="14">
    <location>
        <begin position="1419"/>
        <end position="1594"/>
    </location>
</feature>
<reference evidence="15" key="1">
    <citation type="submission" date="2019-01" db="EMBL/GenBank/DDBJ databases">
        <title>Draft genome sequences of three monokaryotic isolates of the white-rot basidiomycete fungus Dichomitus squalens.</title>
        <authorList>
            <consortium name="DOE Joint Genome Institute"/>
            <person name="Lopez S.C."/>
            <person name="Andreopoulos B."/>
            <person name="Pangilinan J."/>
            <person name="Lipzen A."/>
            <person name="Riley R."/>
            <person name="Ahrendt S."/>
            <person name="Ng V."/>
            <person name="Barry K."/>
            <person name="Daum C."/>
            <person name="Grigoriev I.V."/>
            <person name="Hilden K.S."/>
            <person name="Makela M.R."/>
            <person name="de Vries R.P."/>
        </authorList>
    </citation>
    <scope>NUCLEOTIDE SEQUENCE [LARGE SCALE GENOMIC DNA]</scope>
    <source>
        <strain evidence="15">OM18370.1</strain>
    </source>
</reference>
<evidence type="ECO:0000259" key="11">
    <source>
        <dbReference type="Pfam" id="PF16415"/>
    </source>
</evidence>
<evidence type="ECO:0000256" key="7">
    <source>
        <dbReference type="ARBA" id="ARBA00074459"/>
    </source>
</evidence>
<dbReference type="GO" id="GO:0030015">
    <property type="term" value="C:CCR4-NOT core complex"/>
    <property type="evidence" value="ECO:0007669"/>
    <property type="project" value="InterPro"/>
</dbReference>
<feature type="compositionally biased region" description="Polar residues" evidence="8">
    <location>
        <begin position="1365"/>
        <end position="1382"/>
    </location>
</feature>
<evidence type="ECO:0000259" key="14">
    <source>
        <dbReference type="Pfam" id="PF25097"/>
    </source>
</evidence>
<evidence type="ECO:0000259" key="13">
    <source>
        <dbReference type="Pfam" id="PF16418"/>
    </source>
</evidence>
<sequence>MTEASARARTPAMDGTASPNIHTIVKAQIVFLLSTLTEENFERNQVEIRSLSEQHGIDTYLHFIRRLIVYSHNRLTSTTSPAAFDPSSALTFRLLVQETQRLARDPFLADRFRDGVDQGEGEVYRNFDFVKFADRVGLRPLERLILASSIVAAPTRRELAAQAATVIRVDFENAVLALCQHPSFDHADLNPNQVAKLLSNLLAEVPSDAPILDATQRQALILAAQAKYGSEIVSPILQHIMPNLSLPPGTSLVQALVQLGPDITSDADVVRSLMARFGISEVNPPTDAQVVDLVTSLARLASEGTSLPDVGAVVRALSSFNSSLNWAAAIQAFDIPDRQGVDTATLKLLIAILMNTPRDEQHHAVTGFWSLWSNTQYQLRLLDALLSLPADTFNFVNLPGRKIVTVEDVAGASPTIKSLAANVQGHTWNSLDLFEVLVQAADSNSTEITNLVREMLDKAVKISAELVHMGLLQVPQASWNDIRLEYTQRLLAMFLAGHPNHQLVFMRIWQIEPAYLTNAFRDFYDESNLNITRILDVAQDLKILDALLEVRPFKFALDVAALASRREYLNLDKWLADNVTTHGADFLHAVIAFLELKMDSEKTVRVSDPPVEPRTMQLSPQTIAIFLRVLRNSSSIMHENDVDYCLEVRNACLQIHPRLMNLVPGSDIEPGFSVVTYSTEIETEVDGIYKQMYDEQITIDDVIKLLQRNKASSNPRDHEIFSCMLHFLFDEYKFFQSYYPHRELAMTGYLFGSLIQYQLVDFIPLGIAIRYVLDALNCPPETNLFKFGIQALSRFESRLSEWQPLCQALLKIPHLLEARPDLAVSIQRALANGDGASSSADLRTLTSVPMIEQPPIFTAIQPDRLDGEPEKPPEEVSDKILFIVNNLAPSNFESKLAEMKGHFQEHYSRWFANYLVDQRVSIEPNNHQLYLRFLDALDVQSLFRFVLHETLVKSAVLLNSEKTQQLSSERAVLKNVGSWLGSITLARDRPIKHKNLSFKDLLIEGYDNNRLVVAIPFVCKTLEPAARSKVFRPPNPWLMAVISLLTELYHFAELKLNLKFEIEMLCKALDIDLDVVQATTILRNRPLSDSLAGPPLPDYVGDIDSLPMGGYDPTAQGQDAQVIPLGPTSPSDTQRVLGAHIENILSSILPHVTINPQLAPLNTNPSFKRAIQMAIDRAVREIILPVVERSVTIAGISTRELVAKDFVTEPNEDKLRKAGHLMAQKLAGSLALVTCKEPLKGNLGSHIRQFLSEFGFTDQIVPDQVIFLLVQENIELACQAIEKAAMDRAVIDVDDGFAAAYELRRRHRESRPGQPFWDSSVPQSNVFGSLPDPLRIKPTGVQQIQAAVYEDFSMDPKRRMFISRPNSTVSYSRNDQIPSLYSPSPAPEQPGQALLRPQEAMERFNALVRDLEAVLIQLPIASLAALPPNHEVRHLVRQILFIAADSIDRSRTPLLMSQKIVQLLYKTPSQLGREIYVALLDQLCHSFEEVAREAITWLIYAEDERKFNVPVTVTLLRSGLVTISQEDQQLAKLLYSDPRPSLQNFAAGLIRECLAADPPLATQAQFSYSLEALNQLAQQGKTNDEASRLLDDLRGVPRRTAQTANTPVADSQPARQPSVKPETETLREKLFIWFQQWISIYQRSHSPEKSFVPYITQLTRQGILKAEDVSSFFFRVCAESSVNSYIKHVNAGEFGFAFQALDAMSRLIVYIIKYHGDASGVNNDQAKVHYLTKILSIFVLVLANMHEEQGPHFQQKPFFRFFSSLLNDLHSVESSLGSAYFQLLIAISDTFSSLQPTYFPGFAFSWMSLISHRLFMPKLLLSDNREGWSAFYKLLLSLFKFLAPFLKTADLQPAGRDLYRGTLRLLLVLLHDFPEFLSEYYFSLCDVIPPRCIQFRNIVLSAYPPNVVLPDPHLRDIDFEAIPEMGPIPPILSDFAASLRAGDLRMYLDQFLLNRGPQSTFLSSLKDRLRVPAQEGAAETYNLPLINSLVMYIGVSSVAQARARSGGPLFVPTDPGVVALHYLATNLDVEGQHHLLSAMVLHLRYPNAHTHWFSSLMLYLFHDIQVDQFREIVTRVLLERFLVHRPHPWGALVTFIELLRNPKYNFWNQEFIHIAPEVTLLLENVARSIFQS</sequence>
<dbReference type="EMBL" id="ML143417">
    <property type="protein sequence ID" value="TBU28928.1"/>
    <property type="molecule type" value="Genomic_DNA"/>
</dbReference>
<dbReference type="PANTHER" id="PTHR13162">
    <property type="entry name" value="CCR4-NOT TRANSCRIPTION COMPLEX"/>
    <property type="match status" value="1"/>
</dbReference>
<dbReference type="GO" id="GO:0017148">
    <property type="term" value="P:negative regulation of translation"/>
    <property type="evidence" value="ECO:0007669"/>
    <property type="project" value="InterPro"/>
</dbReference>
<dbReference type="InterPro" id="IPR040398">
    <property type="entry name" value="Not1"/>
</dbReference>
<dbReference type="Gene3D" id="1.25.40.790">
    <property type="match status" value="1"/>
</dbReference>
<feature type="domain" description="CCR4-NOT transcription complex subunit 1 HEAT repeat" evidence="13">
    <location>
        <begin position="488"/>
        <end position="631"/>
    </location>
</feature>
<dbReference type="Pfam" id="PF16418">
    <property type="entry name" value="CNOT1_HEAT"/>
    <property type="match status" value="1"/>
</dbReference>
<evidence type="ECO:0000256" key="5">
    <source>
        <dbReference type="ARBA" id="ARBA00023242"/>
    </source>
</evidence>
<evidence type="ECO:0000256" key="3">
    <source>
        <dbReference type="ARBA" id="ARBA00023015"/>
    </source>
</evidence>
<dbReference type="PANTHER" id="PTHR13162:SF8">
    <property type="entry name" value="CCR4-NOT TRANSCRIPTION COMPLEX SUBUNIT 1"/>
    <property type="match status" value="1"/>
</dbReference>
<evidence type="ECO:0000256" key="6">
    <source>
        <dbReference type="ARBA" id="ARBA00059181"/>
    </source>
</evidence>
<dbReference type="InterPro" id="IPR055454">
    <property type="entry name" value="CNOT1-like_NOT1_connector"/>
</dbReference>
<dbReference type="Pfam" id="PF12842">
    <property type="entry name" value="DUF3819"/>
    <property type="match status" value="1"/>
</dbReference>
<evidence type="ECO:0000256" key="1">
    <source>
        <dbReference type="ARBA" id="ARBA00004123"/>
    </source>
</evidence>
<dbReference type="OrthoDB" id="1933107at2759"/>
<dbReference type="InterPro" id="IPR007196">
    <property type="entry name" value="CCR4-Not_Not1_C"/>
</dbReference>
<dbReference type="InterPro" id="IPR024557">
    <property type="entry name" value="CNOT1_dom_4"/>
</dbReference>
<dbReference type="InterPro" id="IPR016024">
    <property type="entry name" value="ARM-type_fold"/>
</dbReference>
<dbReference type="InterPro" id="IPR038535">
    <property type="entry name" value="CNOT1_TTP_bind_sf"/>
</dbReference>
<evidence type="ECO:0000256" key="2">
    <source>
        <dbReference type="ARBA" id="ARBA00022491"/>
    </source>
</evidence>
<evidence type="ECO:0000259" key="10">
    <source>
        <dbReference type="Pfam" id="PF12842"/>
    </source>
</evidence>
<feature type="domain" description="CCR4-NOT transcription complex subunit 1 CAF1-binding" evidence="11">
    <location>
        <begin position="870"/>
        <end position="1087"/>
    </location>
</feature>
<dbReference type="Gene3D" id="1.25.40.180">
    <property type="match status" value="1"/>
</dbReference>
<organism evidence="15">
    <name type="scientific">Dichomitus squalens</name>
    <dbReference type="NCBI Taxonomy" id="114155"/>
    <lineage>
        <taxon>Eukaryota</taxon>
        <taxon>Fungi</taxon>
        <taxon>Dikarya</taxon>
        <taxon>Basidiomycota</taxon>
        <taxon>Agaricomycotina</taxon>
        <taxon>Agaricomycetes</taxon>
        <taxon>Polyporales</taxon>
        <taxon>Polyporaceae</taxon>
        <taxon>Dichomitus</taxon>
    </lineage>
</organism>
<dbReference type="Pfam" id="PF16417">
    <property type="entry name" value="CNOT1_TTP_bind"/>
    <property type="match status" value="1"/>
</dbReference>
<evidence type="ECO:0000259" key="9">
    <source>
        <dbReference type="Pfam" id="PF04054"/>
    </source>
</evidence>
<dbReference type="Pfam" id="PF25097">
    <property type="entry name" value="ARM_Cnot1"/>
    <property type="match status" value="1"/>
</dbReference>
<evidence type="ECO:0000259" key="12">
    <source>
        <dbReference type="Pfam" id="PF16417"/>
    </source>
</evidence>
<keyword evidence="4" id="KW-0804">Transcription</keyword>
<keyword evidence="5" id="KW-0539">Nucleus</keyword>
<feature type="region of interest" description="Disordered" evidence="8">
    <location>
        <begin position="1600"/>
        <end position="1621"/>
    </location>
</feature>
<protein>
    <recommendedName>
        <fullName evidence="7">General negative regulator of transcription subunit 1</fullName>
    </recommendedName>
</protein>
<feature type="domain" description="CCR4-NOT transcription complex subunit 1 TTP binding" evidence="12">
    <location>
        <begin position="677"/>
        <end position="834"/>
    </location>
</feature>
<feature type="compositionally biased region" description="Polar residues" evidence="8">
    <location>
        <begin position="1600"/>
        <end position="1615"/>
    </location>
</feature>
<dbReference type="GO" id="GO:0060090">
    <property type="term" value="F:molecular adaptor activity"/>
    <property type="evidence" value="ECO:0007669"/>
    <property type="project" value="TreeGrafter"/>
</dbReference>
<feature type="region of interest" description="Disordered" evidence="8">
    <location>
        <begin position="1365"/>
        <end position="1391"/>
    </location>
</feature>
<proteinExistence type="predicted"/>
<dbReference type="GO" id="GO:0000289">
    <property type="term" value="P:nuclear-transcribed mRNA poly(A) tail shortening"/>
    <property type="evidence" value="ECO:0007669"/>
    <property type="project" value="UniProtKB-ARBA"/>
</dbReference>
<dbReference type="CDD" id="cd20710">
    <property type="entry name" value="NOT1_connector"/>
    <property type="match status" value="1"/>
</dbReference>
<evidence type="ECO:0000256" key="8">
    <source>
        <dbReference type="SAM" id="MobiDB-lite"/>
    </source>
</evidence>
<keyword evidence="2" id="KW-0678">Repressor</keyword>
<comment type="subcellular location">
    <subcellularLocation>
        <location evidence="1">Nucleus</location>
    </subcellularLocation>
</comment>
<gene>
    <name evidence="15" type="ORF">BD311DRAFT_306732</name>
</gene>
<feature type="domain" description="CCR4-NOT transcription complex subunit 1" evidence="10">
    <location>
        <begin position="1165"/>
        <end position="1308"/>
    </location>
</feature>
<dbReference type="GO" id="GO:0005634">
    <property type="term" value="C:nucleus"/>
    <property type="evidence" value="ECO:0007669"/>
    <property type="project" value="UniProtKB-SubCell"/>
</dbReference>